<gene>
    <name evidence="9" type="primary">RAI1</name>
    <name evidence="9" type="ORF">TWF730_005750</name>
</gene>
<dbReference type="GO" id="GO:0046872">
    <property type="term" value="F:metal ion binding"/>
    <property type="evidence" value="ECO:0007669"/>
    <property type="project" value="UniProtKB-KW"/>
</dbReference>
<comment type="function">
    <text evidence="5">Decapping enzyme for NAD-capped RNAs: specifically hydrolyzes the nicotinamide adenine dinucleotide (NAD) cap from a subset of RNAs by removing the entire NAD moiety from the 5'-end of an NAD-capped RNA. The NAD-cap is present at the 5'-end of some RNAs and snoRNAs. In contrast to the canonical 5'-end N7 methylguanosine (m7G) cap, the NAD cap promotes mRNA decay. Also acts as a non-canonical decapping enzyme that removes the entire cap structure of m7G capped or incompletely capped RNAs. Has decapping activity toward incomplete 5'-end m7G cap mRNAs such as unmethylated 5'-end-capped RNA (cap0), while it has no activity toward 2'-O-ribose methylated m7G cap (cap1). Also possesses RNA 5'-pyrophosphohydrolase activity by hydrolyzing the 5'-end triphosphate to release pyrophosphates. Stimulates exoribonuclease activity of Rat1, allowing it to degrade RNAs with stable secondary structure more effectively.</text>
</comment>
<protein>
    <recommendedName>
        <fullName evidence="7">Decapping nuclease</fullName>
        <ecNumber evidence="7">3.6.1.-</ecNumber>
    </recommendedName>
</protein>
<dbReference type="InterPro" id="IPR039039">
    <property type="entry name" value="RAI1-like_fam"/>
</dbReference>
<organism evidence="9 10">
    <name type="scientific">Orbilia blumenaviensis</name>
    <dbReference type="NCBI Taxonomy" id="1796055"/>
    <lineage>
        <taxon>Eukaryota</taxon>
        <taxon>Fungi</taxon>
        <taxon>Dikarya</taxon>
        <taxon>Ascomycota</taxon>
        <taxon>Pezizomycotina</taxon>
        <taxon>Orbiliomycetes</taxon>
        <taxon>Orbiliales</taxon>
        <taxon>Orbiliaceae</taxon>
        <taxon>Orbilia</taxon>
    </lineage>
</organism>
<evidence type="ECO:0000313" key="9">
    <source>
        <dbReference type="EMBL" id="KAK6362050.1"/>
    </source>
</evidence>
<comment type="similarity">
    <text evidence="2 7">Belongs to the DXO/Dom3Z family.</text>
</comment>
<keyword evidence="7" id="KW-0540">Nuclease</keyword>
<name>A0AAV9VJA5_9PEZI</name>
<dbReference type="GO" id="GO:0034353">
    <property type="term" value="F:mRNA 5'-diphosphatase activity"/>
    <property type="evidence" value="ECO:0007669"/>
    <property type="project" value="TreeGrafter"/>
</dbReference>
<keyword evidence="7" id="KW-0539">Nucleus</keyword>
<dbReference type="PANTHER" id="PTHR12395">
    <property type="entry name" value="DOM-3 RELATED"/>
    <property type="match status" value="1"/>
</dbReference>
<dbReference type="GO" id="GO:0004519">
    <property type="term" value="F:endonuclease activity"/>
    <property type="evidence" value="ECO:0007669"/>
    <property type="project" value="UniProtKB-KW"/>
</dbReference>
<dbReference type="GO" id="GO:0005829">
    <property type="term" value="C:cytosol"/>
    <property type="evidence" value="ECO:0007669"/>
    <property type="project" value="TreeGrafter"/>
</dbReference>
<comment type="subcellular location">
    <subcellularLocation>
        <location evidence="7">Nucleus</location>
    </subcellularLocation>
</comment>
<keyword evidence="7" id="KW-0479">Metal-binding</keyword>
<evidence type="ECO:0000256" key="1">
    <source>
        <dbReference type="ARBA" id="ARBA00001968"/>
    </source>
</evidence>
<evidence type="ECO:0000259" key="8">
    <source>
        <dbReference type="Pfam" id="PF08652"/>
    </source>
</evidence>
<dbReference type="EC" id="3.6.1.-" evidence="7"/>
<dbReference type="GO" id="GO:0110155">
    <property type="term" value="P:NAD-cap decapping"/>
    <property type="evidence" value="ECO:0007669"/>
    <property type="project" value="TreeGrafter"/>
</dbReference>
<dbReference type="PANTHER" id="PTHR12395:SF9">
    <property type="entry name" value="DECAPPING AND EXORIBONUCLEASE PROTEIN"/>
    <property type="match status" value="1"/>
</dbReference>
<dbReference type="Proteomes" id="UP001373714">
    <property type="component" value="Unassembled WGS sequence"/>
</dbReference>
<evidence type="ECO:0000256" key="7">
    <source>
        <dbReference type="RuleBase" id="RU367113"/>
    </source>
</evidence>
<reference evidence="9 10" key="1">
    <citation type="submission" date="2019-10" db="EMBL/GenBank/DDBJ databases">
        <authorList>
            <person name="Palmer J.M."/>
        </authorList>
    </citation>
    <scope>NUCLEOTIDE SEQUENCE [LARGE SCALE GENOMIC DNA]</scope>
    <source>
        <strain evidence="9 10">TWF730</strain>
    </source>
</reference>
<evidence type="ECO:0000256" key="4">
    <source>
        <dbReference type="ARBA" id="ARBA00044692"/>
    </source>
</evidence>
<evidence type="ECO:0000313" key="10">
    <source>
        <dbReference type="Proteomes" id="UP001373714"/>
    </source>
</evidence>
<dbReference type="GO" id="GO:0000956">
    <property type="term" value="P:nuclear-transcribed mRNA catabolic process"/>
    <property type="evidence" value="ECO:0007669"/>
    <property type="project" value="TreeGrafter"/>
</dbReference>
<dbReference type="EMBL" id="JAVHNS010000002">
    <property type="protein sequence ID" value="KAK6362050.1"/>
    <property type="molecule type" value="Genomic_DNA"/>
</dbReference>
<keyword evidence="7" id="KW-0694">RNA-binding</keyword>
<evidence type="ECO:0000256" key="5">
    <source>
        <dbReference type="ARBA" id="ARBA00046211"/>
    </source>
</evidence>
<comment type="catalytic activity">
    <reaction evidence="6">
        <text>a 5'-end NAD(+)-phospho-ribonucleoside in mRNA + H2O = a 5'-end phospho-ribonucleoside in mRNA + NAD(+) + H(+)</text>
        <dbReference type="Rhea" id="RHEA:60880"/>
        <dbReference type="Rhea" id="RHEA-COMP:15692"/>
        <dbReference type="Rhea" id="RHEA-COMP:15698"/>
        <dbReference type="ChEBI" id="CHEBI:15377"/>
        <dbReference type="ChEBI" id="CHEBI:15378"/>
        <dbReference type="ChEBI" id="CHEBI:57540"/>
        <dbReference type="ChEBI" id="CHEBI:138282"/>
        <dbReference type="ChEBI" id="CHEBI:144029"/>
    </reaction>
    <physiologicalReaction direction="left-to-right" evidence="6">
        <dbReference type="Rhea" id="RHEA:60881"/>
    </physiologicalReaction>
</comment>
<proteinExistence type="inferred from homology"/>
<evidence type="ECO:0000256" key="3">
    <source>
        <dbReference type="ARBA" id="ARBA00044676"/>
    </source>
</evidence>
<keyword evidence="7" id="KW-0378">Hydrolase</keyword>
<comment type="catalytic activity">
    <reaction evidence="3">
        <text>a 5'-end (N(7)-methyl 5'-triphosphoguanosine)-ribonucleoside-ribonucleotide in mRNA + H2O = a (N(7)-methyl 5'-triphosphoguanosine)-nucleoside + a 5'-end phospho-ribonucleoside in mRNA + H(+)</text>
        <dbReference type="Rhea" id="RHEA:66928"/>
        <dbReference type="Rhea" id="RHEA-COMP:15692"/>
        <dbReference type="Rhea" id="RHEA-COMP:17313"/>
        <dbReference type="ChEBI" id="CHEBI:15377"/>
        <dbReference type="ChEBI" id="CHEBI:15378"/>
        <dbReference type="ChEBI" id="CHEBI:138282"/>
        <dbReference type="ChEBI" id="CHEBI:172876"/>
        <dbReference type="ChEBI" id="CHEBI:172877"/>
    </reaction>
    <physiologicalReaction direction="left-to-right" evidence="3">
        <dbReference type="Rhea" id="RHEA:66929"/>
    </physiologicalReaction>
</comment>
<sequence length="276" mass="31167">MGNSSFEMNAVFHEGTIYIEENNLYKQATRGFQDERGARMSFWGYKFETLSTLSRPWGEATREEIEGRRNEIVSNKAQYCSIVQTGFGDNGLIIAGEVDAIWDCRPMNPANPIHYVELKTSRQITSTNQQINFEKKLQRFWAQSFLLGVPKIIIGLRDDYGTLKNIEIKETQGIPVDIRKAHVAQGLGPPPWNGNVAINFTTAFLEWLKGILAGKEGVWRIKYQQRGGQIEVFQVEESGYAGVLTDRFLAWRSELKIKSRPASSHESGLETSEGGV</sequence>
<dbReference type="Pfam" id="PF08652">
    <property type="entry name" value="RAI1"/>
    <property type="match status" value="1"/>
</dbReference>
<keyword evidence="7" id="KW-0547">Nucleotide-binding</keyword>
<evidence type="ECO:0000256" key="2">
    <source>
        <dbReference type="ARBA" id="ARBA00006562"/>
    </source>
</evidence>
<dbReference type="GO" id="GO:0003723">
    <property type="term" value="F:RNA binding"/>
    <property type="evidence" value="ECO:0007669"/>
    <property type="project" value="UniProtKB-KW"/>
</dbReference>
<dbReference type="AlphaFoldDB" id="A0AAV9VJA5"/>
<comment type="cofactor">
    <cofactor evidence="1 7">
        <name>a divalent metal cation</name>
        <dbReference type="ChEBI" id="CHEBI:60240"/>
    </cofactor>
</comment>
<dbReference type="GO" id="GO:0000166">
    <property type="term" value="F:nucleotide binding"/>
    <property type="evidence" value="ECO:0007669"/>
    <property type="project" value="UniProtKB-KW"/>
</dbReference>
<dbReference type="GO" id="GO:0005634">
    <property type="term" value="C:nucleus"/>
    <property type="evidence" value="ECO:0007669"/>
    <property type="project" value="UniProtKB-SubCell"/>
</dbReference>
<keyword evidence="10" id="KW-1185">Reference proteome</keyword>
<keyword evidence="9" id="KW-0255">Endonuclease</keyword>
<comment type="catalytic activity">
    <reaction evidence="4">
        <text>a 5'-end triphospho-ribonucleoside in mRNA + H2O = a 5'-end phospho-ribonucleoside in mRNA + diphosphate + H(+)</text>
        <dbReference type="Rhea" id="RHEA:78683"/>
        <dbReference type="Rhea" id="RHEA-COMP:15692"/>
        <dbReference type="Rhea" id="RHEA-COMP:17164"/>
        <dbReference type="ChEBI" id="CHEBI:15377"/>
        <dbReference type="ChEBI" id="CHEBI:15378"/>
        <dbReference type="ChEBI" id="CHEBI:33019"/>
        <dbReference type="ChEBI" id="CHEBI:138282"/>
        <dbReference type="ChEBI" id="CHEBI:167618"/>
    </reaction>
    <physiologicalReaction direction="left-to-right" evidence="4">
        <dbReference type="Rhea" id="RHEA:78684"/>
    </physiologicalReaction>
</comment>
<feature type="domain" description="RAI1-like" evidence="8">
    <location>
        <begin position="4"/>
        <end position="248"/>
    </location>
</feature>
<accession>A0AAV9VJA5</accession>
<comment type="caution">
    <text evidence="9">The sequence shown here is derived from an EMBL/GenBank/DDBJ whole genome shotgun (WGS) entry which is preliminary data.</text>
</comment>
<dbReference type="InterPro" id="IPR013961">
    <property type="entry name" value="RAI1"/>
</dbReference>
<evidence type="ECO:0000256" key="6">
    <source>
        <dbReference type="ARBA" id="ARBA00048124"/>
    </source>
</evidence>